<comment type="caution">
    <text evidence="1">The sequence shown here is derived from an EMBL/GenBank/DDBJ whole genome shotgun (WGS) entry which is preliminary data.</text>
</comment>
<dbReference type="EMBL" id="CATNWA010018757">
    <property type="protein sequence ID" value="CAI9609266.1"/>
    <property type="molecule type" value="Genomic_DNA"/>
</dbReference>
<accession>A0ABN9GIJ8</accession>
<keyword evidence="2" id="KW-1185">Reference proteome</keyword>
<sequence>MSCQSTPEYQCSPISANLSPSVPLLSAHQCRLISGH</sequence>
<protein>
    <submittedName>
        <fullName evidence="1">Uncharacterized protein</fullName>
    </submittedName>
</protein>
<reference evidence="1" key="1">
    <citation type="submission" date="2023-05" db="EMBL/GenBank/DDBJ databases">
        <authorList>
            <person name="Stuckert A."/>
        </authorList>
    </citation>
    <scope>NUCLEOTIDE SEQUENCE</scope>
</reference>
<feature type="non-terminal residue" evidence="1">
    <location>
        <position position="36"/>
    </location>
</feature>
<proteinExistence type="predicted"/>
<dbReference type="Proteomes" id="UP001162483">
    <property type="component" value="Unassembled WGS sequence"/>
</dbReference>
<evidence type="ECO:0000313" key="1">
    <source>
        <dbReference type="EMBL" id="CAI9609266.1"/>
    </source>
</evidence>
<evidence type="ECO:0000313" key="2">
    <source>
        <dbReference type="Proteomes" id="UP001162483"/>
    </source>
</evidence>
<name>A0ABN9GIJ8_9NEOB</name>
<organism evidence="1 2">
    <name type="scientific">Staurois parvus</name>
    <dbReference type="NCBI Taxonomy" id="386267"/>
    <lineage>
        <taxon>Eukaryota</taxon>
        <taxon>Metazoa</taxon>
        <taxon>Chordata</taxon>
        <taxon>Craniata</taxon>
        <taxon>Vertebrata</taxon>
        <taxon>Euteleostomi</taxon>
        <taxon>Amphibia</taxon>
        <taxon>Batrachia</taxon>
        <taxon>Anura</taxon>
        <taxon>Neobatrachia</taxon>
        <taxon>Ranoidea</taxon>
        <taxon>Ranidae</taxon>
        <taxon>Staurois</taxon>
    </lineage>
</organism>
<gene>
    <name evidence="1" type="ORF">SPARVUS_LOCUS14230105</name>
</gene>